<organism evidence="6 7">
    <name type="scientific">Penstemon smallii</name>
    <dbReference type="NCBI Taxonomy" id="265156"/>
    <lineage>
        <taxon>Eukaryota</taxon>
        <taxon>Viridiplantae</taxon>
        <taxon>Streptophyta</taxon>
        <taxon>Embryophyta</taxon>
        <taxon>Tracheophyta</taxon>
        <taxon>Spermatophyta</taxon>
        <taxon>Magnoliopsida</taxon>
        <taxon>eudicotyledons</taxon>
        <taxon>Gunneridae</taxon>
        <taxon>Pentapetalae</taxon>
        <taxon>asterids</taxon>
        <taxon>lamiids</taxon>
        <taxon>Lamiales</taxon>
        <taxon>Plantaginaceae</taxon>
        <taxon>Cheloneae</taxon>
        <taxon>Penstemon</taxon>
    </lineage>
</organism>
<dbReference type="Proteomes" id="UP001634393">
    <property type="component" value="Unassembled WGS sequence"/>
</dbReference>
<dbReference type="SUPFAM" id="SSF52058">
    <property type="entry name" value="L domain-like"/>
    <property type="match status" value="1"/>
</dbReference>
<keyword evidence="1" id="KW-0433">Leucine-rich repeat</keyword>
<feature type="signal peptide" evidence="4">
    <location>
        <begin position="1"/>
        <end position="28"/>
    </location>
</feature>
<dbReference type="Pfam" id="PF08263">
    <property type="entry name" value="LRRNT_2"/>
    <property type="match status" value="1"/>
</dbReference>
<feature type="domain" description="Leucine-rich repeat-containing N-terminal plant-type" evidence="5">
    <location>
        <begin position="29"/>
        <end position="68"/>
    </location>
</feature>
<evidence type="ECO:0000256" key="4">
    <source>
        <dbReference type="SAM" id="SignalP"/>
    </source>
</evidence>
<keyword evidence="7" id="KW-1185">Reference proteome</keyword>
<reference evidence="6 7" key="1">
    <citation type="submission" date="2024-12" db="EMBL/GenBank/DDBJ databases">
        <title>The unique morphological basis and parallel evolutionary history of personate flowers in Penstemon.</title>
        <authorList>
            <person name="Depatie T.H."/>
            <person name="Wessinger C.A."/>
        </authorList>
    </citation>
    <scope>NUCLEOTIDE SEQUENCE [LARGE SCALE GENOMIC DNA]</scope>
    <source>
        <strain evidence="6">WTNN_2</strain>
        <tissue evidence="6">Leaf</tissue>
    </source>
</reference>
<evidence type="ECO:0000256" key="1">
    <source>
        <dbReference type="ARBA" id="ARBA00022614"/>
    </source>
</evidence>
<dbReference type="InterPro" id="IPR032675">
    <property type="entry name" value="LRR_dom_sf"/>
</dbReference>
<dbReference type="AlphaFoldDB" id="A0ABD3S2L2"/>
<dbReference type="Pfam" id="PF13855">
    <property type="entry name" value="LRR_8"/>
    <property type="match status" value="1"/>
</dbReference>
<dbReference type="InterPro" id="IPR013210">
    <property type="entry name" value="LRR_N_plant-typ"/>
</dbReference>
<dbReference type="InterPro" id="IPR001611">
    <property type="entry name" value="Leu-rich_rpt"/>
</dbReference>
<evidence type="ECO:0000256" key="3">
    <source>
        <dbReference type="ARBA" id="ARBA00022737"/>
    </source>
</evidence>
<dbReference type="FunFam" id="3.80.10.10:FF:000024">
    <property type="entry name" value="Somatic embryogenesis receptor kinase 1"/>
    <property type="match status" value="1"/>
</dbReference>
<proteinExistence type="predicted"/>
<comment type="caution">
    <text evidence="6">The sequence shown here is derived from an EMBL/GenBank/DDBJ whole genome shotgun (WGS) entry which is preliminary data.</text>
</comment>
<keyword evidence="2 4" id="KW-0732">Signal</keyword>
<evidence type="ECO:0000313" key="6">
    <source>
        <dbReference type="EMBL" id="KAL3818729.1"/>
    </source>
</evidence>
<feature type="chain" id="PRO_5044800715" description="Leucine-rich repeat-containing N-terminal plant-type domain-containing protein" evidence="4">
    <location>
        <begin position="29"/>
        <end position="205"/>
    </location>
</feature>
<name>A0ABD3S2L2_9LAMI</name>
<evidence type="ECO:0000256" key="2">
    <source>
        <dbReference type="ARBA" id="ARBA00022729"/>
    </source>
</evidence>
<keyword evidence="3" id="KW-0677">Repeat</keyword>
<protein>
    <recommendedName>
        <fullName evidence="5">Leucine-rich repeat-containing N-terminal plant-type domain-containing protein</fullName>
    </recommendedName>
</protein>
<evidence type="ECO:0000313" key="7">
    <source>
        <dbReference type="Proteomes" id="UP001634393"/>
    </source>
</evidence>
<dbReference type="PANTHER" id="PTHR47988">
    <property type="entry name" value="SOMATIC EMBRYOGENESIS RECEPTOR KINASE 1"/>
    <property type="match status" value="1"/>
</dbReference>
<evidence type="ECO:0000259" key="5">
    <source>
        <dbReference type="Pfam" id="PF08263"/>
    </source>
</evidence>
<dbReference type="EMBL" id="JBJXBP010000007">
    <property type="protein sequence ID" value="KAL3818729.1"/>
    <property type="molecule type" value="Genomic_DNA"/>
</dbReference>
<dbReference type="Gene3D" id="3.80.10.10">
    <property type="entry name" value="Ribonuclease Inhibitor"/>
    <property type="match status" value="1"/>
</dbReference>
<accession>A0ABD3S2L2</accession>
<sequence length="205" mass="22821">MEYYYTMRSTILVPFIFALVLVITSVECNSEGDILHSWRVLITDPNNVLQSWDPTLVNPCTWFHVTCNMDNSVTRVDLGNGGLSGPLIPQLGSLTNLQYLQVQSNNFTGTIPMELGNLKRMISLGLSQNQLSGSIPSSLGNLRSLRFLDLDNNKLMGIIPDQVIQLIQRGNLLRMNVSNNQLAGTIRRGNNTEFKITTIVQDPKA</sequence>
<gene>
    <name evidence="6" type="ORF">ACJIZ3_004634</name>
</gene>